<dbReference type="Gene3D" id="3.40.50.150">
    <property type="entry name" value="Vaccinia Virus protein VP39"/>
    <property type="match status" value="1"/>
</dbReference>
<accession>A0A1E4TYK5</accession>
<gene>
    <name evidence="9" type="ORF">PACTADRAFT_48624</name>
</gene>
<dbReference type="PANTHER" id="PTHR10920:SF18">
    <property type="entry name" value="RRNA METHYLTRANSFERASE 2, MITOCHONDRIAL"/>
    <property type="match status" value="1"/>
</dbReference>
<proteinExistence type="inferred from homology"/>
<evidence type="ECO:0000256" key="5">
    <source>
        <dbReference type="ARBA" id="ARBA00022691"/>
    </source>
</evidence>
<dbReference type="Pfam" id="PF01728">
    <property type="entry name" value="FtsJ"/>
    <property type="match status" value="1"/>
</dbReference>
<keyword evidence="2" id="KW-0698">rRNA processing</keyword>
<evidence type="ECO:0000313" key="9">
    <source>
        <dbReference type="EMBL" id="ODV96814.1"/>
    </source>
</evidence>
<evidence type="ECO:0000256" key="2">
    <source>
        <dbReference type="ARBA" id="ARBA00022552"/>
    </source>
</evidence>
<evidence type="ECO:0000256" key="7">
    <source>
        <dbReference type="PIRSR" id="PIRSR005461-1"/>
    </source>
</evidence>
<evidence type="ECO:0000259" key="8">
    <source>
        <dbReference type="Pfam" id="PF01728"/>
    </source>
</evidence>
<comment type="similarity">
    <text evidence="1">Belongs to the class I-like SAM-binding methyltransferase superfamily. RNA methyltransferase RlmE family.</text>
</comment>
<feature type="active site" description="Proton acceptor" evidence="7">
    <location>
        <position position="252"/>
    </location>
</feature>
<evidence type="ECO:0000256" key="6">
    <source>
        <dbReference type="ARBA" id="ARBA00041184"/>
    </source>
</evidence>
<organism evidence="9 10">
    <name type="scientific">Pachysolen tannophilus NRRL Y-2460</name>
    <dbReference type="NCBI Taxonomy" id="669874"/>
    <lineage>
        <taxon>Eukaryota</taxon>
        <taxon>Fungi</taxon>
        <taxon>Dikarya</taxon>
        <taxon>Ascomycota</taxon>
        <taxon>Saccharomycotina</taxon>
        <taxon>Pichiomycetes</taxon>
        <taxon>Pachysolenaceae</taxon>
        <taxon>Pachysolen</taxon>
    </lineage>
</organism>
<dbReference type="STRING" id="669874.A0A1E4TYK5"/>
<feature type="domain" description="Ribosomal RNA methyltransferase FtsJ" evidence="8">
    <location>
        <begin position="61"/>
        <end position="295"/>
    </location>
</feature>
<dbReference type="AlphaFoldDB" id="A0A1E4TYK5"/>
<dbReference type="GO" id="GO:0005739">
    <property type="term" value="C:mitochondrion"/>
    <property type="evidence" value="ECO:0007669"/>
    <property type="project" value="TreeGrafter"/>
</dbReference>
<keyword evidence="4" id="KW-0808">Transferase</keyword>
<keyword evidence="5 7" id="KW-0949">S-adenosyl-L-methionine</keyword>
<evidence type="ECO:0000313" key="10">
    <source>
        <dbReference type="Proteomes" id="UP000094236"/>
    </source>
</evidence>
<dbReference type="EMBL" id="KV454012">
    <property type="protein sequence ID" value="ODV96814.1"/>
    <property type="molecule type" value="Genomic_DNA"/>
</dbReference>
<keyword evidence="10" id="KW-1185">Reference proteome</keyword>
<dbReference type="InterPro" id="IPR050082">
    <property type="entry name" value="RNA_methyltr_RlmE"/>
</dbReference>
<dbReference type="Proteomes" id="UP000094236">
    <property type="component" value="Unassembled WGS sequence"/>
</dbReference>
<keyword evidence="3" id="KW-0489">Methyltransferase</keyword>
<dbReference type="InterPro" id="IPR002877">
    <property type="entry name" value="RNA_MeTrfase_FtsJ_dom"/>
</dbReference>
<dbReference type="OrthoDB" id="20105at2759"/>
<name>A0A1E4TYK5_PACTA</name>
<reference evidence="10" key="1">
    <citation type="submission" date="2016-05" db="EMBL/GenBank/DDBJ databases">
        <title>Comparative genomics of biotechnologically important yeasts.</title>
        <authorList>
            <consortium name="DOE Joint Genome Institute"/>
            <person name="Riley R."/>
            <person name="Haridas S."/>
            <person name="Wolfe K.H."/>
            <person name="Lopes M.R."/>
            <person name="Hittinger C.T."/>
            <person name="Goker M."/>
            <person name="Salamov A."/>
            <person name="Wisecaver J."/>
            <person name="Long T.M."/>
            <person name="Aerts A.L."/>
            <person name="Barry K."/>
            <person name="Choi C."/>
            <person name="Clum A."/>
            <person name="Coughlan A.Y."/>
            <person name="Deshpande S."/>
            <person name="Douglass A.P."/>
            <person name="Hanson S.J."/>
            <person name="Klenk H.-P."/>
            <person name="Labutti K."/>
            <person name="Lapidus A."/>
            <person name="Lindquist E."/>
            <person name="Lipzen A."/>
            <person name="Meier-Kolthoff J.P."/>
            <person name="Ohm R.A."/>
            <person name="Otillar R.P."/>
            <person name="Pangilinan J."/>
            <person name="Peng Y."/>
            <person name="Rokas A."/>
            <person name="Rosa C.A."/>
            <person name="Scheuner C."/>
            <person name="Sibirny A.A."/>
            <person name="Slot J.C."/>
            <person name="Stielow J.B."/>
            <person name="Sun H."/>
            <person name="Kurtzman C.P."/>
            <person name="Blackwell M."/>
            <person name="Grigoriev I.V."/>
            <person name="Jeffries T.W."/>
        </authorList>
    </citation>
    <scope>NUCLEOTIDE SEQUENCE [LARGE SCALE GENOMIC DNA]</scope>
    <source>
        <strain evidence="10">NRRL Y-2460</strain>
    </source>
</reference>
<dbReference type="InterPro" id="IPR029063">
    <property type="entry name" value="SAM-dependent_MTases_sf"/>
</dbReference>
<dbReference type="InterPro" id="IPR015507">
    <property type="entry name" value="rRNA-MeTfrase_E"/>
</dbReference>
<evidence type="ECO:0000256" key="1">
    <source>
        <dbReference type="ARBA" id="ARBA00009258"/>
    </source>
</evidence>
<sequence>MMLQINNRNLFHRSNGDIIFKAVVSAKFYSSSSSSSSASSHRWLNRANSDHYTREAKAKNYRSRAAFKLLQINEKFKIFNNKVPMNVVDLGFAPGAWSQVAHDKTNIKSIILGIDILPCKPIKGVSAMQANILSKQTHENIRKFFAEKVSSADEELINDFQSVEQKSYIETELERNVTTNENDSNIENGKYLDEKNKVVALTRQPIDVVISDMMSNTTGLAIRDHLMSMDLCDAALILAIDLLKPKGSFVCKFYTGKEDKLLEKRLSKVFSKVNRFKPDACRLESKECYFVCLDKKKNVDKIEVFKN</sequence>
<dbReference type="PIRSF" id="PIRSF005461">
    <property type="entry name" value="23S_rRNA_mtase"/>
    <property type="match status" value="1"/>
</dbReference>
<protein>
    <recommendedName>
        <fullName evidence="6">rRNA methyltransferase 2, mitochondrial</fullName>
    </recommendedName>
</protein>
<dbReference type="GO" id="GO:0008650">
    <property type="term" value="F:rRNA (uridine-2'-O-)-methyltransferase activity"/>
    <property type="evidence" value="ECO:0007669"/>
    <property type="project" value="TreeGrafter"/>
</dbReference>
<dbReference type="HAMAP" id="MF_01547">
    <property type="entry name" value="RNA_methyltr_E"/>
    <property type="match status" value="1"/>
</dbReference>
<dbReference type="SUPFAM" id="SSF53335">
    <property type="entry name" value="S-adenosyl-L-methionine-dependent methyltransferases"/>
    <property type="match status" value="1"/>
</dbReference>
<evidence type="ECO:0000256" key="3">
    <source>
        <dbReference type="ARBA" id="ARBA00022603"/>
    </source>
</evidence>
<evidence type="ECO:0000256" key="4">
    <source>
        <dbReference type="ARBA" id="ARBA00022679"/>
    </source>
</evidence>
<dbReference type="PANTHER" id="PTHR10920">
    <property type="entry name" value="RIBOSOMAL RNA METHYLTRANSFERASE"/>
    <property type="match status" value="1"/>
</dbReference>